<dbReference type="AlphaFoldDB" id="A0A2P2R1T5"/>
<evidence type="ECO:0000313" key="1">
    <source>
        <dbReference type="EMBL" id="MBX73131.1"/>
    </source>
</evidence>
<dbReference type="EMBL" id="GGEC01092647">
    <property type="protein sequence ID" value="MBX73131.1"/>
    <property type="molecule type" value="Transcribed_RNA"/>
</dbReference>
<name>A0A2P2R1T5_RHIMU</name>
<accession>A0A2P2R1T5</accession>
<proteinExistence type="predicted"/>
<reference evidence="1" key="1">
    <citation type="submission" date="2018-02" db="EMBL/GenBank/DDBJ databases">
        <title>Rhizophora mucronata_Transcriptome.</title>
        <authorList>
            <person name="Meera S.P."/>
            <person name="Sreeshan A."/>
            <person name="Augustine A."/>
        </authorList>
    </citation>
    <scope>NUCLEOTIDE SEQUENCE</scope>
    <source>
        <tissue evidence="1">Leaf</tissue>
    </source>
</reference>
<organism evidence="1">
    <name type="scientific">Rhizophora mucronata</name>
    <name type="common">Asiatic mangrove</name>
    <dbReference type="NCBI Taxonomy" id="61149"/>
    <lineage>
        <taxon>Eukaryota</taxon>
        <taxon>Viridiplantae</taxon>
        <taxon>Streptophyta</taxon>
        <taxon>Embryophyta</taxon>
        <taxon>Tracheophyta</taxon>
        <taxon>Spermatophyta</taxon>
        <taxon>Magnoliopsida</taxon>
        <taxon>eudicotyledons</taxon>
        <taxon>Gunneridae</taxon>
        <taxon>Pentapetalae</taxon>
        <taxon>rosids</taxon>
        <taxon>fabids</taxon>
        <taxon>Malpighiales</taxon>
        <taxon>Rhizophoraceae</taxon>
        <taxon>Rhizophora</taxon>
    </lineage>
</organism>
<protein>
    <submittedName>
        <fullName evidence="1">Uncharacterized protein</fullName>
    </submittedName>
</protein>
<sequence length="25" mass="2955">MKNLSNWLRKKKTVHSCTPLTAFHN</sequence>